<reference evidence="1" key="1">
    <citation type="submission" date="2019-08" db="EMBL/GenBank/DDBJ databases">
        <authorList>
            <person name="Kucharzyk K."/>
            <person name="Murdoch R.W."/>
            <person name="Higgins S."/>
            <person name="Loffler F."/>
        </authorList>
    </citation>
    <scope>NUCLEOTIDE SEQUENCE</scope>
</reference>
<dbReference type="EMBL" id="VSSQ01139336">
    <property type="protein sequence ID" value="MPN61976.1"/>
    <property type="molecule type" value="Genomic_DNA"/>
</dbReference>
<sequence length="100" mass="11596">MNRQHRQERNKRAGHQYRKDVAEVRTGGHIQIFNDVAEGLTAFDHPFFQHHQIFFQQNNIRGFSCDIHSRIDRNPYISGFHGTGVIDPITQKPSGVPIIF</sequence>
<proteinExistence type="predicted"/>
<protein>
    <submittedName>
        <fullName evidence="1">Uncharacterized protein</fullName>
    </submittedName>
</protein>
<dbReference type="AlphaFoldDB" id="A0A645JES7"/>
<organism evidence="1">
    <name type="scientific">bioreactor metagenome</name>
    <dbReference type="NCBI Taxonomy" id="1076179"/>
    <lineage>
        <taxon>unclassified sequences</taxon>
        <taxon>metagenomes</taxon>
        <taxon>ecological metagenomes</taxon>
    </lineage>
</organism>
<evidence type="ECO:0000313" key="1">
    <source>
        <dbReference type="EMBL" id="MPN61976.1"/>
    </source>
</evidence>
<comment type="caution">
    <text evidence="1">The sequence shown here is derived from an EMBL/GenBank/DDBJ whole genome shotgun (WGS) entry which is preliminary data.</text>
</comment>
<name>A0A645JES7_9ZZZZ</name>
<gene>
    <name evidence="1" type="ORF">SDC9_209722</name>
</gene>
<accession>A0A645JES7</accession>